<dbReference type="AlphaFoldDB" id="A0A8B7YZQ1"/>
<dbReference type="KEGG" id="aplc:110983194"/>
<dbReference type="InterPro" id="IPR046372">
    <property type="entry name" value="PARG_cat_C"/>
</dbReference>
<feature type="compositionally biased region" description="Basic and acidic residues" evidence="6">
    <location>
        <begin position="185"/>
        <end position="194"/>
    </location>
</feature>
<feature type="binding site" evidence="5">
    <location>
        <position position="641"/>
    </location>
    <ligand>
        <name>substrate</name>
    </ligand>
</feature>
<comment type="similarity">
    <text evidence="1">Belongs to the poly(ADP-ribose) glycohydrolase family.</text>
</comment>
<name>A0A8B7YZQ1_ACAPL</name>
<dbReference type="GO" id="GO:1990966">
    <property type="term" value="P:ATP generation from poly-ADP-D-ribose"/>
    <property type="evidence" value="ECO:0007669"/>
    <property type="project" value="TreeGrafter"/>
</dbReference>
<dbReference type="Pfam" id="PF05028">
    <property type="entry name" value="PARG_cat_C"/>
    <property type="match status" value="1"/>
</dbReference>
<feature type="domain" description="PARG catalytic Macro" evidence="7">
    <location>
        <begin position="606"/>
        <end position="808"/>
    </location>
</feature>
<dbReference type="OrthoDB" id="1937899at2759"/>
<evidence type="ECO:0000259" key="7">
    <source>
        <dbReference type="Pfam" id="PF05028"/>
    </source>
</evidence>
<dbReference type="GO" id="GO:0009225">
    <property type="term" value="P:nucleotide-sugar metabolic process"/>
    <property type="evidence" value="ECO:0007669"/>
    <property type="project" value="TreeGrafter"/>
</dbReference>
<feature type="compositionally biased region" description="Polar residues" evidence="6">
    <location>
        <begin position="1"/>
        <end position="17"/>
    </location>
</feature>
<evidence type="ECO:0000256" key="4">
    <source>
        <dbReference type="PIRSR" id="PIRSR607724-1"/>
    </source>
</evidence>
<dbReference type="GO" id="GO:0005737">
    <property type="term" value="C:cytoplasm"/>
    <property type="evidence" value="ECO:0007669"/>
    <property type="project" value="TreeGrafter"/>
</dbReference>
<dbReference type="GO" id="GO:0006282">
    <property type="term" value="P:regulation of DNA repair"/>
    <property type="evidence" value="ECO:0007669"/>
    <property type="project" value="InterPro"/>
</dbReference>
<feature type="region of interest" description="Disordered" evidence="6">
    <location>
        <begin position="865"/>
        <end position="903"/>
    </location>
</feature>
<gene>
    <name evidence="10" type="primary">LOC110983194</name>
</gene>
<keyword evidence="9" id="KW-1185">Reference proteome</keyword>
<evidence type="ECO:0000256" key="2">
    <source>
        <dbReference type="ARBA" id="ARBA00012255"/>
    </source>
</evidence>
<dbReference type="GO" id="GO:0005634">
    <property type="term" value="C:nucleus"/>
    <property type="evidence" value="ECO:0007669"/>
    <property type="project" value="TreeGrafter"/>
</dbReference>
<feature type="binding site" evidence="5">
    <location>
        <position position="655"/>
    </location>
    <ligand>
        <name>substrate</name>
    </ligand>
</feature>
<evidence type="ECO:0000256" key="5">
    <source>
        <dbReference type="PIRSR" id="PIRSR607724-2"/>
    </source>
</evidence>
<evidence type="ECO:0000256" key="3">
    <source>
        <dbReference type="ARBA" id="ARBA00022801"/>
    </source>
</evidence>
<feature type="active site" evidence="4">
    <location>
        <position position="656"/>
    </location>
</feature>
<evidence type="ECO:0000313" key="10">
    <source>
        <dbReference type="RefSeq" id="XP_022097985.1"/>
    </source>
</evidence>
<organism evidence="9 10">
    <name type="scientific">Acanthaster planci</name>
    <name type="common">Crown-of-thorns starfish</name>
    <dbReference type="NCBI Taxonomy" id="133434"/>
    <lineage>
        <taxon>Eukaryota</taxon>
        <taxon>Metazoa</taxon>
        <taxon>Echinodermata</taxon>
        <taxon>Eleutherozoa</taxon>
        <taxon>Asterozoa</taxon>
        <taxon>Asteroidea</taxon>
        <taxon>Valvatacea</taxon>
        <taxon>Valvatida</taxon>
        <taxon>Acanthasteridae</taxon>
        <taxon>Acanthaster</taxon>
    </lineage>
</organism>
<feature type="region of interest" description="Disordered" evidence="6">
    <location>
        <begin position="1"/>
        <end position="78"/>
    </location>
</feature>
<dbReference type="RefSeq" id="XP_022097985.1">
    <property type="nucleotide sequence ID" value="XM_022242293.1"/>
</dbReference>
<dbReference type="PANTHER" id="PTHR12837:SF15">
    <property type="entry name" value="POLY(ADP-RIBOSE) GLYCOHYDROLASE"/>
    <property type="match status" value="1"/>
</dbReference>
<feature type="active site" evidence="4">
    <location>
        <position position="638"/>
    </location>
</feature>
<feature type="active site" evidence="4">
    <location>
        <position position="657"/>
    </location>
</feature>
<dbReference type="GO" id="GO:0004649">
    <property type="term" value="F:poly(ADP-ribose) glycohydrolase activity"/>
    <property type="evidence" value="ECO:0007669"/>
    <property type="project" value="UniProtKB-EC"/>
</dbReference>
<feature type="binding site" evidence="5">
    <location>
        <position position="696"/>
    </location>
    <ligand>
        <name>substrate</name>
    </ligand>
</feature>
<keyword evidence="3" id="KW-0378">Hydrolase</keyword>
<feature type="region of interest" description="Disordered" evidence="6">
    <location>
        <begin position="239"/>
        <end position="293"/>
    </location>
</feature>
<dbReference type="GeneID" id="110983194"/>
<evidence type="ECO:0000313" key="9">
    <source>
        <dbReference type="Proteomes" id="UP000694845"/>
    </source>
</evidence>
<accession>A0A8B7YZQ1</accession>
<dbReference type="InterPro" id="IPR048362">
    <property type="entry name" value="PARG_helical"/>
</dbReference>
<dbReference type="Proteomes" id="UP000694845">
    <property type="component" value="Unplaced"/>
</dbReference>
<evidence type="ECO:0000256" key="6">
    <source>
        <dbReference type="SAM" id="MobiDB-lite"/>
    </source>
</evidence>
<protein>
    <recommendedName>
        <fullName evidence="2">poly(ADP-ribose) glycohydrolase</fullName>
        <ecNumber evidence="2">3.2.1.143</ecNumber>
    </recommendedName>
</protein>
<proteinExistence type="inferred from homology"/>
<feature type="compositionally biased region" description="Polar residues" evidence="6">
    <location>
        <begin position="278"/>
        <end position="290"/>
    </location>
</feature>
<sequence length="903" mass="100911">MTFEFTQTSSADDNISIDTEAGQKSNHRQTEEHAGKAVEFASSQIEDPPARQHGGSGEGDANTHTWLESKHPGIPTSLLTRRHLMETPKETSGKKRLRQTNLEDCFGVGIKRHRSSQGEVEASLVEDVEQGSMSSRPLGESSELRRRREQLAAAAERRRASQSPYSTPPHDAPSSPDSNQGSEEVTDKSTEKTSRTHGSKGTVSKPSTSTAGNSNTGSEVVANSGRNFESVFAYLEEDSEACGRASASSTRSYPSNRTRSKVGEATPGTSVERDNLGGHSSQGTADVSQKTRPDANALVEEDEAAVAVGDVSPTQEYDASLPLFSDSEPHSSLDDEVQVNKDATRIEWRGVDPSALNRAPACRQTLPRLQPSHSHTVLFRPHIRSGAPPRPFPDAYRDTWDAHHVRMPCSPENLYPVDDKNGQKKVQSRWELIETTLLKPIQNSWDLEEAILTYNARYCSKWNFAGLHHFFTEEVDRREARHFFDQLLPKMVELALMLPKLCTQAIPLLKRQESHTITLTQLQIASLLANAFFCTYPRRNAQQKKSEYSRFPDINFNRLFEGSAKKSSTNMRKAEKMRCIINYFRRVALKAPTGTVSFTRRAVTAMPEWEKSTNTLTKFHGNVYGTIEDQGEGMLQLDFANMYIGGGVLGHGLVQEEIRFMICPELIVSRLFTEVLEGNECLFVKGAERFSDYTGYASTFRWNGDYQDTIPRDAWGRKETEILAIDALVFRCFEDQFKPQLLRRELNKAFCGFYGDGTLAANLPAVATGNWGCGAFGGDARLKGLLQMMVAAECHRDMAYFTFGDQRLCYELHKMNEFLVAQGVSVGDLWLVLQRYRTEVLQRKAKRNFTNLYTFIYQVYNDVESSTDEKDGEEGAEQTGGLSRGVDDSDDGSLSPDYKVDTP</sequence>
<dbReference type="Pfam" id="PF20811">
    <property type="entry name" value="PARG_cat_N"/>
    <property type="match status" value="1"/>
</dbReference>
<feature type="compositionally biased region" description="Basic and acidic residues" evidence="6">
    <location>
        <begin position="142"/>
        <end position="159"/>
    </location>
</feature>
<dbReference type="PANTHER" id="PTHR12837">
    <property type="entry name" value="POLY ADP-RIBOSE GLYCOHYDROLASE"/>
    <property type="match status" value="1"/>
</dbReference>
<reference evidence="10" key="1">
    <citation type="submission" date="2025-08" db="UniProtKB">
        <authorList>
            <consortium name="RefSeq"/>
        </authorList>
    </citation>
    <scope>IDENTIFICATION</scope>
</reference>
<feature type="compositionally biased region" description="Low complexity" evidence="6">
    <location>
        <begin position="207"/>
        <end position="218"/>
    </location>
</feature>
<feature type="compositionally biased region" description="Polar residues" evidence="6">
    <location>
        <begin position="246"/>
        <end position="257"/>
    </location>
</feature>
<feature type="region of interest" description="Disordered" evidence="6">
    <location>
        <begin position="113"/>
        <end position="223"/>
    </location>
</feature>
<evidence type="ECO:0000256" key="1">
    <source>
        <dbReference type="ARBA" id="ARBA00009545"/>
    </source>
</evidence>
<dbReference type="InterPro" id="IPR007724">
    <property type="entry name" value="Poly_GlycHdrlase"/>
</dbReference>
<evidence type="ECO:0000259" key="8">
    <source>
        <dbReference type="Pfam" id="PF20811"/>
    </source>
</evidence>
<dbReference type="EC" id="3.2.1.143" evidence="2"/>
<dbReference type="GO" id="GO:0005975">
    <property type="term" value="P:carbohydrate metabolic process"/>
    <property type="evidence" value="ECO:0007669"/>
    <property type="project" value="InterPro"/>
</dbReference>
<feature type="domain" description="PARG helical" evidence="8">
    <location>
        <begin position="476"/>
        <end position="600"/>
    </location>
</feature>